<dbReference type="RefSeq" id="WP_034879236.1">
    <property type="nucleotide sequence ID" value="NZ_JOKG01000005.1"/>
</dbReference>
<dbReference type="Pfam" id="PF02089">
    <property type="entry name" value="Palm_thioest"/>
    <property type="match status" value="1"/>
</dbReference>
<dbReference type="InterPro" id="IPR029058">
    <property type="entry name" value="AB_hydrolase_fold"/>
</dbReference>
<dbReference type="Proteomes" id="UP000028006">
    <property type="component" value="Unassembled WGS sequence"/>
</dbReference>
<protein>
    <recommendedName>
        <fullName evidence="4">Lipase</fullName>
    </recommendedName>
</protein>
<name>A0A081N0U8_9GAMM</name>
<dbReference type="SUPFAM" id="SSF53474">
    <property type="entry name" value="alpha/beta-Hydrolases"/>
    <property type="match status" value="1"/>
</dbReference>
<dbReference type="Gene3D" id="3.40.50.1820">
    <property type="entry name" value="alpha/beta hydrolase"/>
    <property type="match status" value="1"/>
</dbReference>
<dbReference type="PANTHER" id="PTHR37946">
    <property type="entry name" value="SLL1969 PROTEIN"/>
    <property type="match status" value="1"/>
</dbReference>
<dbReference type="PROSITE" id="PS51257">
    <property type="entry name" value="PROKAR_LIPOPROTEIN"/>
    <property type="match status" value="1"/>
</dbReference>
<dbReference type="eggNOG" id="COG1075">
    <property type="taxonomic scope" value="Bacteria"/>
</dbReference>
<proteinExistence type="predicted"/>
<dbReference type="PANTHER" id="PTHR37946:SF1">
    <property type="entry name" value="SLL1969 PROTEIN"/>
    <property type="match status" value="1"/>
</dbReference>
<keyword evidence="3" id="KW-1185">Reference proteome</keyword>
<sequence length="247" mass="27064">MNTRPAKHTFLLLPLIALLSACSPTTRINSGFTETETVVIIHGLARSGSAMRYLTRNIADAGFQTCVIDYASLRRPMAEVVNDVSDQIDQCVVNGSRVHFVGHSLGGLLTRSYLADPDNAALRKRLGQVVMIGTPNHGSAVVDHYENNWWMKSLGDTTLSLGTHDDAFPNTLPPVDYHHGVIAGTRGWFLSNKVLGESNDGLVAVSSTRTTTMNDFVEVDVGHSLMRWNKEVAGQTVHFLKHGLFQH</sequence>
<dbReference type="EMBL" id="JOKG01000005">
    <property type="protein sequence ID" value="KEQ12071.1"/>
    <property type="molecule type" value="Genomic_DNA"/>
</dbReference>
<accession>A0A081N0U8</accession>
<evidence type="ECO:0000256" key="1">
    <source>
        <dbReference type="SAM" id="SignalP"/>
    </source>
</evidence>
<gene>
    <name evidence="2" type="ORF">GZ77_23645</name>
</gene>
<evidence type="ECO:0000313" key="3">
    <source>
        <dbReference type="Proteomes" id="UP000028006"/>
    </source>
</evidence>
<dbReference type="AlphaFoldDB" id="A0A081N0U8"/>
<feature type="signal peptide" evidence="1">
    <location>
        <begin position="1"/>
        <end position="23"/>
    </location>
</feature>
<comment type="caution">
    <text evidence="2">The sequence shown here is derived from an EMBL/GenBank/DDBJ whole genome shotgun (WGS) entry which is preliminary data.</text>
</comment>
<keyword evidence="1" id="KW-0732">Signal</keyword>
<feature type="chain" id="PRO_5001760429" description="Lipase" evidence="1">
    <location>
        <begin position="24"/>
        <end position="247"/>
    </location>
</feature>
<evidence type="ECO:0008006" key="4">
    <source>
        <dbReference type="Google" id="ProtNLM"/>
    </source>
</evidence>
<reference evidence="2 3" key="1">
    <citation type="submission" date="2014-06" db="EMBL/GenBank/DDBJ databases">
        <title>Whole Genome Sequences of Three Symbiotic Endozoicomonas Bacteria.</title>
        <authorList>
            <person name="Neave M.J."/>
            <person name="Apprill A."/>
            <person name="Voolstra C.R."/>
        </authorList>
    </citation>
    <scope>NUCLEOTIDE SEQUENCE [LARGE SCALE GENOMIC DNA]</scope>
    <source>
        <strain evidence="2 3">LMG 24815</strain>
    </source>
</reference>
<evidence type="ECO:0000313" key="2">
    <source>
        <dbReference type="EMBL" id="KEQ12071.1"/>
    </source>
</evidence>
<organism evidence="2 3">
    <name type="scientific">Endozoicomonas montiporae</name>
    <dbReference type="NCBI Taxonomy" id="1027273"/>
    <lineage>
        <taxon>Bacteria</taxon>
        <taxon>Pseudomonadati</taxon>
        <taxon>Pseudomonadota</taxon>
        <taxon>Gammaproteobacteria</taxon>
        <taxon>Oceanospirillales</taxon>
        <taxon>Endozoicomonadaceae</taxon>
        <taxon>Endozoicomonas</taxon>
    </lineage>
</organism>